<accession>A0A6N8I510</accession>
<feature type="transmembrane region" description="Helical" evidence="2">
    <location>
        <begin position="62"/>
        <end position="91"/>
    </location>
</feature>
<dbReference type="Proteomes" id="UP000469440">
    <property type="component" value="Unassembled WGS sequence"/>
</dbReference>
<reference evidence="3 4" key="1">
    <citation type="submission" date="2019-09" db="EMBL/GenBank/DDBJ databases">
        <title>Genome sequence of Clostridium sp. EA1.</title>
        <authorList>
            <person name="Poehlein A."/>
            <person name="Bengelsdorf F.R."/>
            <person name="Daniel R."/>
        </authorList>
    </citation>
    <scope>NUCLEOTIDE SEQUENCE [LARGE SCALE GENOMIC DNA]</scope>
    <source>
        <strain evidence="3 4">EA1</strain>
    </source>
</reference>
<evidence type="ECO:0000313" key="3">
    <source>
        <dbReference type="EMBL" id="MVB13122.1"/>
    </source>
</evidence>
<sequence length="94" mass="10713">MKPVNFLKLGQGPRPDLLEEELRQEEKRKAGQKEQQNRSEPAEKSAGKGTGENRPDFEGKDILAMIIAMFQLILPWIAVGILAYFLLMFLITRI</sequence>
<keyword evidence="2" id="KW-0472">Membrane</keyword>
<evidence type="ECO:0000313" key="4">
    <source>
        <dbReference type="Proteomes" id="UP000469440"/>
    </source>
</evidence>
<keyword evidence="2" id="KW-1133">Transmembrane helix</keyword>
<proteinExistence type="predicted"/>
<protein>
    <submittedName>
        <fullName evidence="3">Uncharacterized protein</fullName>
    </submittedName>
</protein>
<gene>
    <name evidence="3" type="ORF">CAFE_38770</name>
</gene>
<keyword evidence="4" id="KW-1185">Reference proteome</keyword>
<dbReference type="EMBL" id="VWXL01000110">
    <property type="protein sequence ID" value="MVB13122.1"/>
    <property type="molecule type" value="Genomic_DNA"/>
</dbReference>
<comment type="caution">
    <text evidence="3">The sequence shown here is derived from an EMBL/GenBank/DDBJ whole genome shotgun (WGS) entry which is preliminary data.</text>
</comment>
<organism evidence="3 4">
    <name type="scientific">Caproicibacter fermentans</name>
    <dbReference type="NCBI Taxonomy" id="2576756"/>
    <lineage>
        <taxon>Bacteria</taxon>
        <taxon>Bacillati</taxon>
        <taxon>Bacillota</taxon>
        <taxon>Clostridia</taxon>
        <taxon>Eubacteriales</taxon>
        <taxon>Acutalibacteraceae</taxon>
        <taxon>Caproicibacter</taxon>
    </lineage>
</organism>
<keyword evidence="2" id="KW-0812">Transmembrane</keyword>
<name>A0A6N8I510_9FIRM</name>
<evidence type="ECO:0000256" key="1">
    <source>
        <dbReference type="SAM" id="MobiDB-lite"/>
    </source>
</evidence>
<dbReference type="AlphaFoldDB" id="A0A6N8I510"/>
<feature type="region of interest" description="Disordered" evidence="1">
    <location>
        <begin position="20"/>
        <end position="55"/>
    </location>
</feature>
<evidence type="ECO:0000256" key="2">
    <source>
        <dbReference type="SAM" id="Phobius"/>
    </source>
</evidence>